<dbReference type="PANTHER" id="PTHR21381:SF3">
    <property type="entry name" value="SGC REGION PROTEIN SGCQ-RELATED"/>
    <property type="match status" value="1"/>
</dbReference>
<reference evidence="2 3" key="1">
    <citation type="submission" date="2022-06" db="EMBL/GenBank/DDBJ databases">
        <title>Isolation of gut microbiota from human fecal samples.</title>
        <authorList>
            <person name="Pamer E.G."/>
            <person name="Barat B."/>
            <person name="Waligurski E."/>
            <person name="Medina S."/>
            <person name="Paddock L."/>
            <person name="Mostad J."/>
        </authorList>
    </citation>
    <scope>NUCLEOTIDE SEQUENCE [LARGE SCALE GENOMIC DNA]</scope>
    <source>
        <strain evidence="2 3">DFI.6.1</strain>
    </source>
</reference>
<dbReference type="NCBIfam" id="TIGR00259">
    <property type="entry name" value="thylakoid_BtpA"/>
    <property type="match status" value="1"/>
</dbReference>
<accession>A0ABT1SK97</accession>
<proteinExistence type="inferred from homology"/>
<sequence length="273" mass="30033">MLDKKQFPLALVMIQPPAMPGSYLNQGESFDSISAYVMKEAEMIVEMGFDGFILQNMHDGPIAQQARCETTAFMSVLAERLKQTYPDKVLGILVNWDGVSSLAVAAAAHADFVRVEHLYTGVSVDLGGFMFGQCAEILALKKRLQSEVPIYADVQEVNANYVCPSPKPQAARSIVKSAYADGVFMSGKTTEESLALIEETRRLLPDTPIFLGGGATGDNIFELLKYYDGVSVATWIKNGDMRNPIDPQRAKQFLEACKKAKQWRETHGKGAKI</sequence>
<protein>
    <submittedName>
        <fullName evidence="2">BtpA/SgcQ family protein</fullName>
    </submittedName>
</protein>
<dbReference type="EMBL" id="JANGCH010000005">
    <property type="protein sequence ID" value="MCQ5121640.1"/>
    <property type="molecule type" value="Genomic_DNA"/>
</dbReference>
<name>A0ABT1SK97_9FIRM</name>
<evidence type="ECO:0000313" key="3">
    <source>
        <dbReference type="Proteomes" id="UP001524435"/>
    </source>
</evidence>
<comment type="caution">
    <text evidence="2">The sequence shown here is derived from an EMBL/GenBank/DDBJ whole genome shotgun (WGS) entry which is preliminary data.</text>
</comment>
<dbReference type="SUPFAM" id="SSF51366">
    <property type="entry name" value="Ribulose-phoshate binding barrel"/>
    <property type="match status" value="1"/>
</dbReference>
<organism evidence="2 3">
    <name type="scientific">Massilicoli timonensis</name>
    <dbReference type="NCBI Taxonomy" id="2015901"/>
    <lineage>
        <taxon>Bacteria</taxon>
        <taxon>Bacillati</taxon>
        <taxon>Bacillota</taxon>
        <taxon>Erysipelotrichia</taxon>
        <taxon>Erysipelotrichales</taxon>
        <taxon>Erysipelotrichaceae</taxon>
        <taxon>Massilicoli</taxon>
    </lineage>
</organism>
<comment type="similarity">
    <text evidence="1">Belongs to the BtpA family.</text>
</comment>
<evidence type="ECO:0000313" key="2">
    <source>
        <dbReference type="EMBL" id="MCQ5121640.1"/>
    </source>
</evidence>
<gene>
    <name evidence="2" type="ORF">NE663_05115</name>
</gene>
<dbReference type="Pfam" id="PF03437">
    <property type="entry name" value="BtpA"/>
    <property type="match status" value="1"/>
</dbReference>
<dbReference type="Proteomes" id="UP001524435">
    <property type="component" value="Unassembled WGS sequence"/>
</dbReference>
<dbReference type="InterPro" id="IPR011060">
    <property type="entry name" value="RibuloseP-bd_barrel"/>
</dbReference>
<evidence type="ECO:0000256" key="1">
    <source>
        <dbReference type="ARBA" id="ARBA00006007"/>
    </source>
</evidence>
<keyword evidence="3" id="KW-1185">Reference proteome</keyword>
<dbReference type="RefSeq" id="WP_178200786.1">
    <property type="nucleotide sequence ID" value="NZ_CALVCM010000002.1"/>
</dbReference>
<dbReference type="InterPro" id="IPR005137">
    <property type="entry name" value="BtpA"/>
</dbReference>
<dbReference type="PANTHER" id="PTHR21381">
    <property type="entry name" value="ZGC:162297"/>
    <property type="match status" value="1"/>
</dbReference>